<keyword evidence="3" id="KW-0456">Lyase</keyword>
<comment type="function">
    <text evidence="7">3'-5' RNA exonuclease that trims the 3' end of oligo(U) and oligo(A) tracts of the pre-U6 small nuclear RNA (snRNA) molecule, leading to the formation of a mature U6 snRNA 3' end-terminated with a 2',3'-cyclic phosphate. Participates in the U6 snRNA 3' end processing that prevents U6 snRNA degradation. In addition also removes uridines from the 3' end of U6atac snRNA and possibly the vault RNA VTRNA1-1.</text>
</comment>
<evidence type="ECO:0000256" key="8">
    <source>
        <dbReference type="ARBA" id="ARBA00062959"/>
    </source>
</evidence>
<dbReference type="GO" id="GO:0034477">
    <property type="term" value="P:U6 snRNA 3'-end processing"/>
    <property type="evidence" value="ECO:0007669"/>
    <property type="project" value="UniProtKB-UniRule"/>
</dbReference>
<dbReference type="GO" id="GO:1990838">
    <property type="term" value="F:poly(U)-specific exoribonuclease activity, producing 3' uridine cyclic phosphate ends"/>
    <property type="evidence" value="ECO:0007669"/>
    <property type="project" value="UniProtKB-UniRule"/>
</dbReference>
<name>A0AAV7ALB9_ENGPU</name>
<feature type="active site" description="Proton donor/acceptor" evidence="9">
    <location>
        <position position="69"/>
    </location>
</feature>
<dbReference type="GO" id="GO:0016829">
    <property type="term" value="F:lyase activity"/>
    <property type="evidence" value="ECO:0007669"/>
    <property type="project" value="UniProtKB-KW"/>
</dbReference>
<comment type="subcellular location">
    <subcellularLocation>
        <location evidence="9">Nucleus</location>
    </subcellularLocation>
</comment>
<keyword evidence="4 9" id="KW-0539">Nucleus</keyword>
<comment type="similarity">
    <text evidence="9">Belongs to the 2H phosphoesterase superfamily. USB1 family.</text>
</comment>
<dbReference type="FunFam" id="3.90.1140.10:FF:000006">
    <property type="entry name" value="U6 snRNA phosphodiesterase"/>
    <property type="match status" value="1"/>
</dbReference>
<keyword evidence="1 9" id="KW-0540">Nuclease</keyword>
<dbReference type="GO" id="GO:0005634">
    <property type="term" value="C:nucleus"/>
    <property type="evidence" value="ECO:0007669"/>
    <property type="project" value="UniProtKB-SubCell"/>
</dbReference>
<reference evidence="10" key="1">
    <citation type="thesis" date="2020" institute="ProQuest LLC" country="789 East Eisenhower Parkway, Ann Arbor, MI, USA">
        <title>Comparative Genomics and Chromosome Evolution.</title>
        <authorList>
            <person name="Mudd A.B."/>
        </authorList>
    </citation>
    <scope>NUCLEOTIDE SEQUENCE</scope>
    <source>
        <strain evidence="10">237g6f4</strain>
        <tissue evidence="10">Blood</tissue>
    </source>
</reference>
<sequence length="231" mass="26873">MFPDSDVPHHDDITKHGGRVRSFGHERGNWASYVYTAFHPCEEFWDMLEELESVARKHGITLTKMEEFHISLSQTVILRHHWINPFVQSLRDRLSSVRRFLCVADQLKVYVNKEKTRTFLGLEVVTGHQQLLEVVSEVDKSLQEFDLETFYQGHRSYRPWFGTSASPEENPSFHVSLAWCLGEVTKNLQGSCLLELQKVVDEFEDSDVLTRFYANEIRCKCGNKVMTIPLH</sequence>
<organism evidence="10 11">
    <name type="scientific">Engystomops pustulosus</name>
    <name type="common">Tungara frog</name>
    <name type="synonym">Physalaemus pustulosus</name>
    <dbReference type="NCBI Taxonomy" id="76066"/>
    <lineage>
        <taxon>Eukaryota</taxon>
        <taxon>Metazoa</taxon>
        <taxon>Chordata</taxon>
        <taxon>Craniata</taxon>
        <taxon>Vertebrata</taxon>
        <taxon>Euteleostomi</taxon>
        <taxon>Amphibia</taxon>
        <taxon>Batrachia</taxon>
        <taxon>Anura</taxon>
        <taxon>Neobatrachia</taxon>
        <taxon>Hyloidea</taxon>
        <taxon>Leptodactylidae</taxon>
        <taxon>Leiuperinae</taxon>
        <taxon>Engystomops</taxon>
    </lineage>
</organism>
<comment type="subunit">
    <text evidence="8">Interacts with PLRG1, CDC5L and PRPF19.</text>
</comment>
<evidence type="ECO:0000256" key="5">
    <source>
        <dbReference type="ARBA" id="ARBA00029300"/>
    </source>
</evidence>
<dbReference type="EC" id="3.1.4.-" evidence="9"/>
<evidence type="ECO:0000256" key="6">
    <source>
        <dbReference type="ARBA" id="ARBA00029305"/>
    </source>
</evidence>
<comment type="function">
    <text evidence="9">Phosphodiesterase responsible for the U6 snRNA 3' end processing. Acts as an exoribonuclease (RNase) responsible for trimming the poly(U) tract of the last nucleotides in the pre-U6 snRNA molecule, leading to the formation of mature U6 snRNA.</text>
</comment>
<evidence type="ECO:0000313" key="10">
    <source>
        <dbReference type="EMBL" id="KAG8562329.1"/>
    </source>
</evidence>
<keyword evidence="11" id="KW-1185">Reference proteome</keyword>
<keyword evidence="2 9" id="KW-0378">Hydrolase</keyword>
<evidence type="ECO:0000256" key="4">
    <source>
        <dbReference type="ARBA" id="ARBA00023242"/>
    </source>
</evidence>
<comment type="catalytic activity">
    <reaction evidence="6">
        <text>a 3'-end uridylyl-adenosine-RNA = a 3'-end 2',3'-cyclophospho-uridine-RNA + adenosine</text>
        <dbReference type="Rhea" id="RHEA:67896"/>
        <dbReference type="Rhea" id="RHEA-COMP:17385"/>
        <dbReference type="Rhea" id="RHEA-COMP:17386"/>
        <dbReference type="ChEBI" id="CHEBI:16335"/>
        <dbReference type="ChEBI" id="CHEBI:85644"/>
        <dbReference type="ChEBI" id="CHEBI:176518"/>
    </reaction>
    <physiologicalReaction direction="left-to-right" evidence="6">
        <dbReference type="Rhea" id="RHEA:67897"/>
    </physiologicalReaction>
</comment>
<dbReference type="Pfam" id="PF09749">
    <property type="entry name" value="HVSL"/>
    <property type="match status" value="1"/>
</dbReference>
<evidence type="ECO:0000256" key="7">
    <source>
        <dbReference type="ARBA" id="ARBA00046102"/>
    </source>
</evidence>
<dbReference type="EMBL" id="WNYA01000007">
    <property type="protein sequence ID" value="KAG8562329.1"/>
    <property type="molecule type" value="Genomic_DNA"/>
</dbReference>
<evidence type="ECO:0000256" key="9">
    <source>
        <dbReference type="HAMAP-Rule" id="MF_03040"/>
    </source>
</evidence>
<comment type="catalytic activity">
    <reaction evidence="5">
        <text>a 3'-end uridylyl-uridine-RNA = a 3'-end 2',3'-cyclophospho-uridine-RNA + uridine</text>
        <dbReference type="Rhea" id="RHEA:46052"/>
        <dbReference type="Rhea" id="RHEA-COMP:17384"/>
        <dbReference type="Rhea" id="RHEA-COMP:17385"/>
        <dbReference type="ChEBI" id="CHEBI:16704"/>
        <dbReference type="ChEBI" id="CHEBI:85643"/>
        <dbReference type="ChEBI" id="CHEBI:85644"/>
    </reaction>
    <physiologicalReaction direction="left-to-right" evidence="5">
        <dbReference type="Rhea" id="RHEA:46053"/>
    </physiologicalReaction>
</comment>
<gene>
    <name evidence="9" type="primary">USB1</name>
    <name evidence="10" type="ORF">GDO81_015642</name>
</gene>
<evidence type="ECO:0000256" key="1">
    <source>
        <dbReference type="ARBA" id="ARBA00022722"/>
    </source>
</evidence>
<dbReference type="PANTHER" id="PTHR13522">
    <property type="entry name" value="U6 SNRNA PHOSPHODIESTERASE 1"/>
    <property type="match status" value="1"/>
</dbReference>
<dbReference type="AlphaFoldDB" id="A0AAV7ALB9"/>
<evidence type="ECO:0000313" key="11">
    <source>
        <dbReference type="Proteomes" id="UP000824782"/>
    </source>
</evidence>
<proteinExistence type="inferred from homology"/>
<dbReference type="Proteomes" id="UP000824782">
    <property type="component" value="Unassembled WGS sequence"/>
</dbReference>
<evidence type="ECO:0000256" key="2">
    <source>
        <dbReference type="ARBA" id="ARBA00022801"/>
    </source>
</evidence>
<dbReference type="InterPro" id="IPR027521">
    <property type="entry name" value="Usb1"/>
</dbReference>
<feature type="active site" description="Proton donor/acceptor" evidence="9">
    <location>
        <position position="174"/>
    </location>
</feature>
<accession>A0AAV7ALB9</accession>
<evidence type="ECO:0000256" key="3">
    <source>
        <dbReference type="ARBA" id="ARBA00023239"/>
    </source>
</evidence>
<dbReference type="PANTHER" id="PTHR13522:SF3">
    <property type="entry name" value="U6 SNRNA PHOSPHODIESTERASE 1"/>
    <property type="match status" value="1"/>
</dbReference>
<comment type="caution">
    <text evidence="10">The sequence shown here is derived from an EMBL/GenBank/DDBJ whole genome shotgun (WGS) entry which is preliminary data.</text>
</comment>
<dbReference type="GeneID" id="140070430"/>
<dbReference type="RefSeq" id="XP_071973051.1">
    <property type="nucleotide sequence ID" value="XM_072116950.1"/>
</dbReference>
<dbReference type="HAMAP" id="MF_03040">
    <property type="entry name" value="USB1"/>
    <property type="match status" value="1"/>
</dbReference>
<protein>
    <recommendedName>
        <fullName evidence="9">U6 snRNA phosphodiesterase</fullName>
        <ecNumber evidence="9">3.1.4.-</ecNumber>
    </recommendedName>
</protein>
<dbReference type="Gene3D" id="3.90.1140.10">
    <property type="entry name" value="Cyclic phosphodiesterase"/>
    <property type="match status" value="1"/>
</dbReference>